<name>A0A1S9DAQ9_ASPOZ</name>
<dbReference type="EMBL" id="MKZY01000008">
    <property type="protein sequence ID" value="OOO06165.1"/>
    <property type="molecule type" value="Genomic_DNA"/>
</dbReference>
<keyword evidence="2" id="KW-0805">Transcription regulation</keyword>
<dbReference type="VEuPathDB" id="FungiDB:AO090701000454"/>
<evidence type="ECO:0000256" key="3">
    <source>
        <dbReference type="ARBA" id="ARBA00023125"/>
    </source>
</evidence>
<proteinExistence type="predicted"/>
<organism evidence="8 9">
    <name type="scientific">Aspergillus oryzae</name>
    <name type="common">Yellow koji mold</name>
    <dbReference type="NCBI Taxonomy" id="5062"/>
    <lineage>
        <taxon>Eukaryota</taxon>
        <taxon>Fungi</taxon>
        <taxon>Dikarya</taxon>
        <taxon>Ascomycota</taxon>
        <taxon>Pezizomycotina</taxon>
        <taxon>Eurotiomycetes</taxon>
        <taxon>Eurotiomycetidae</taxon>
        <taxon>Eurotiales</taxon>
        <taxon>Aspergillaceae</taxon>
        <taxon>Aspergillus</taxon>
        <taxon>Aspergillus subgen. Circumdati</taxon>
    </lineage>
</organism>
<reference evidence="8 9" key="1">
    <citation type="submission" date="2016-10" db="EMBL/GenBank/DDBJ databases">
        <title>Genome sequencing of Aspergillus oryzae BCC7051.</title>
        <authorList>
            <person name="Thammarongtham C."/>
            <person name="Vorapreeda T."/>
            <person name="Nookaew I."/>
            <person name="Srisuk T."/>
            <person name="Land M."/>
            <person name="Jeennor S."/>
            <person name="Laoteng K."/>
        </authorList>
    </citation>
    <scope>NUCLEOTIDE SEQUENCE [LARGE SCALE GENOMIC DNA]</scope>
    <source>
        <strain evidence="8 9">BCC7051</strain>
    </source>
</reference>
<keyword evidence="3" id="KW-0238">DNA-binding</keyword>
<sequence>MPLKAVDEGKRRSRTRSKIALACNSCREKKIRCDGTKPICGPCVRRSYRNDQCVYNPENSRSTSRDEYLHALHQRIKDLEDICSRAGVVVHNPSTPQSGLPLDSTGHGETPPQGASLSSAPRHSEHESMGQNPTPVTSNTRLAPACILPGTQGEHDNSHTRSAEEDATDIYESPLFDEGEGHITGMGQIILSGAGSEEQRGSTRLQYYGTSSTASLMRFAWQRMPSRPAGTSAETRYSRLQDTSDNYGIDDFLLPPRAFADQLVKHFFDKVFNLYPFFHRPSFEAAYRNLWRAEDEPIIAAPTVLQVGLGSSAESGPKSIVFQCALNLIFALGCQFADIAPEEAEAVANSFFLRAKKFIGLDFLDINTLGVVQTLLITALFLQSSPYPSRCWHSVGNACRVAVVLGLHRSDILATLSPLESEIRRRTWHGCVMMDITLSMTYGRPSMTSHLAPVPRPDGLKTYERQEGGEEPSLMAFYNESIKLYDILDIILADIYQAWSGRLRRDQLQTSNMNLGSLDIVLRVEKELAFFEANLPPFLKWTSGPPEGLSCPESNTAISQQRNVLRARYIHLHLLLYRPIFTQLYSNRNSSCGLEMQRPLYSSMFSKCATACVTTAIDLTHLVQETYQTKATDAWWYNGFYVSTAAIVLLMAMSAPSMIDQSTLGKTRDAWKEAISILESMTTFCRSATNTLQFLQAAYHQAVPNGQQQVVVEGDASQIHQTSNSCDLPNSDPTQISTFDWEEFAESMVPGLDDLGFLTEFNFHGALE</sequence>
<dbReference type="Pfam" id="PF04082">
    <property type="entry name" value="Fungal_trans"/>
    <property type="match status" value="1"/>
</dbReference>
<dbReference type="PANTHER" id="PTHR47424:SF4">
    <property type="entry name" value="ZN(II)2CYS6 TRANSCRIPTION FACTOR (EUROFUNG)"/>
    <property type="match status" value="1"/>
</dbReference>
<dbReference type="CDD" id="cd12148">
    <property type="entry name" value="fungal_TF_MHR"/>
    <property type="match status" value="1"/>
</dbReference>
<feature type="compositionally biased region" description="Polar residues" evidence="6">
    <location>
        <begin position="129"/>
        <end position="141"/>
    </location>
</feature>
<dbReference type="GO" id="GO:0008270">
    <property type="term" value="F:zinc ion binding"/>
    <property type="evidence" value="ECO:0007669"/>
    <property type="project" value="InterPro"/>
</dbReference>
<feature type="domain" description="Zn(2)-C6 fungal-type" evidence="7">
    <location>
        <begin position="22"/>
        <end position="55"/>
    </location>
</feature>
<dbReference type="InterPro" id="IPR051127">
    <property type="entry name" value="Fungal_SecMet_Regulators"/>
</dbReference>
<dbReference type="CDD" id="cd00067">
    <property type="entry name" value="GAL4"/>
    <property type="match status" value="1"/>
</dbReference>
<evidence type="ECO:0000256" key="5">
    <source>
        <dbReference type="ARBA" id="ARBA00023242"/>
    </source>
</evidence>
<dbReference type="OrthoDB" id="424974at2759"/>
<dbReference type="GO" id="GO:0005634">
    <property type="term" value="C:nucleus"/>
    <property type="evidence" value="ECO:0007669"/>
    <property type="project" value="TreeGrafter"/>
</dbReference>
<dbReference type="GO" id="GO:0000978">
    <property type="term" value="F:RNA polymerase II cis-regulatory region sequence-specific DNA binding"/>
    <property type="evidence" value="ECO:0007669"/>
    <property type="project" value="TreeGrafter"/>
</dbReference>
<evidence type="ECO:0000256" key="4">
    <source>
        <dbReference type="ARBA" id="ARBA00023163"/>
    </source>
</evidence>
<feature type="region of interest" description="Disordered" evidence="6">
    <location>
        <begin position="92"/>
        <end position="166"/>
    </location>
</feature>
<dbReference type="Proteomes" id="UP000190312">
    <property type="component" value="Unassembled WGS sequence"/>
</dbReference>
<dbReference type="eggNOG" id="ENOG502RJRW">
    <property type="taxonomic scope" value="Eukaryota"/>
</dbReference>
<dbReference type="InterPro" id="IPR007219">
    <property type="entry name" value="XnlR_reg_dom"/>
</dbReference>
<dbReference type="PROSITE" id="PS50048">
    <property type="entry name" value="ZN2_CY6_FUNGAL_2"/>
    <property type="match status" value="1"/>
</dbReference>
<keyword evidence="5" id="KW-0539">Nucleus</keyword>
<evidence type="ECO:0000256" key="2">
    <source>
        <dbReference type="ARBA" id="ARBA00023015"/>
    </source>
</evidence>
<evidence type="ECO:0000256" key="1">
    <source>
        <dbReference type="ARBA" id="ARBA00022723"/>
    </source>
</evidence>
<dbReference type="GO" id="GO:0000981">
    <property type="term" value="F:DNA-binding transcription factor activity, RNA polymerase II-specific"/>
    <property type="evidence" value="ECO:0007669"/>
    <property type="project" value="InterPro"/>
</dbReference>
<keyword evidence="4" id="KW-0804">Transcription</keyword>
<evidence type="ECO:0000256" key="6">
    <source>
        <dbReference type="SAM" id="MobiDB-lite"/>
    </source>
</evidence>
<dbReference type="SMART" id="SM00066">
    <property type="entry name" value="GAL4"/>
    <property type="match status" value="1"/>
</dbReference>
<comment type="caution">
    <text evidence="8">The sequence shown here is derived from an EMBL/GenBank/DDBJ whole genome shotgun (WGS) entry which is preliminary data.</text>
</comment>
<dbReference type="InterPro" id="IPR001138">
    <property type="entry name" value="Zn2Cys6_DnaBD"/>
</dbReference>
<protein>
    <recommendedName>
        <fullName evidence="7">Zn(2)-C6 fungal-type domain-containing protein</fullName>
    </recommendedName>
</protein>
<dbReference type="Pfam" id="PF00172">
    <property type="entry name" value="Zn_clus"/>
    <property type="match status" value="1"/>
</dbReference>
<dbReference type="PANTHER" id="PTHR47424">
    <property type="entry name" value="REGULATORY PROTEIN GAL4"/>
    <property type="match status" value="1"/>
</dbReference>
<dbReference type="InterPro" id="IPR036864">
    <property type="entry name" value="Zn2-C6_fun-type_DNA-bd_sf"/>
</dbReference>
<dbReference type="GO" id="GO:0006351">
    <property type="term" value="P:DNA-templated transcription"/>
    <property type="evidence" value="ECO:0007669"/>
    <property type="project" value="InterPro"/>
</dbReference>
<evidence type="ECO:0000259" key="7">
    <source>
        <dbReference type="PROSITE" id="PS50048"/>
    </source>
</evidence>
<dbReference type="GO" id="GO:0000435">
    <property type="term" value="P:positive regulation of transcription from RNA polymerase II promoter by galactose"/>
    <property type="evidence" value="ECO:0007669"/>
    <property type="project" value="TreeGrafter"/>
</dbReference>
<evidence type="ECO:0000313" key="9">
    <source>
        <dbReference type="Proteomes" id="UP000190312"/>
    </source>
</evidence>
<dbReference type="AlphaFoldDB" id="A0A1S9DAQ9"/>
<dbReference type="Gene3D" id="4.10.240.10">
    <property type="entry name" value="Zn(2)-C6 fungal-type DNA-binding domain"/>
    <property type="match status" value="1"/>
</dbReference>
<gene>
    <name evidence="8" type="ORF">OAory_01018260</name>
</gene>
<dbReference type="SMART" id="SM00906">
    <property type="entry name" value="Fungal_trans"/>
    <property type="match status" value="1"/>
</dbReference>
<dbReference type="SUPFAM" id="SSF57701">
    <property type="entry name" value="Zn2/Cys6 DNA-binding domain"/>
    <property type="match status" value="1"/>
</dbReference>
<evidence type="ECO:0000313" key="8">
    <source>
        <dbReference type="EMBL" id="OOO06165.1"/>
    </source>
</evidence>
<keyword evidence="1" id="KW-0479">Metal-binding</keyword>
<accession>A0A1S9DAQ9</accession>
<feature type="compositionally biased region" description="Basic and acidic residues" evidence="6">
    <location>
        <begin position="153"/>
        <end position="164"/>
    </location>
</feature>